<organism evidence="6 7">
    <name type="scientific">Catalinimonas alkaloidigena</name>
    <dbReference type="NCBI Taxonomy" id="1075417"/>
    <lineage>
        <taxon>Bacteria</taxon>
        <taxon>Pseudomonadati</taxon>
        <taxon>Bacteroidota</taxon>
        <taxon>Cytophagia</taxon>
        <taxon>Cytophagales</taxon>
        <taxon>Catalimonadaceae</taxon>
        <taxon>Catalinimonas</taxon>
    </lineage>
</organism>
<dbReference type="Gene3D" id="3.20.20.70">
    <property type="entry name" value="Aldolase class I"/>
    <property type="match status" value="1"/>
</dbReference>
<evidence type="ECO:0000256" key="3">
    <source>
        <dbReference type="PIRNR" id="PIRNR001365"/>
    </source>
</evidence>
<dbReference type="SUPFAM" id="SSF51569">
    <property type="entry name" value="Aldolase"/>
    <property type="match status" value="1"/>
</dbReference>
<evidence type="ECO:0000256" key="5">
    <source>
        <dbReference type="PIRSR" id="PIRSR001365-2"/>
    </source>
</evidence>
<feature type="active site" description="Proton donor/acceptor" evidence="4">
    <location>
        <position position="137"/>
    </location>
</feature>
<evidence type="ECO:0000256" key="2">
    <source>
        <dbReference type="ARBA" id="ARBA00023239"/>
    </source>
</evidence>
<accession>A0A1G9R8P6</accession>
<evidence type="ECO:0000313" key="7">
    <source>
        <dbReference type="Proteomes" id="UP000198510"/>
    </source>
</evidence>
<dbReference type="AlphaFoldDB" id="A0A1G9R8P6"/>
<dbReference type="Proteomes" id="UP000198510">
    <property type="component" value="Unassembled WGS sequence"/>
</dbReference>
<dbReference type="STRING" id="1075417.SAMN05421823_11164"/>
<proteinExistence type="inferred from homology"/>
<sequence length="313" mass="33977">MKKTKKYQGVVVPVVTPLTADLALDAEAVGKIFEHLRRHACLPFILGTTGEAASLPASVKLNYVKRAAALKQSGEMLYAGIASNSPAESVELAKAYFDAGIDVAVAHLPSYYALSADGMRAYFEYLADRVPGPLIIYNITATTHMSIPLAVLDQLSQHDTIVGVKDSERSEERLQTSLRLWANRDDFSYFLGWAAQSAQSLLWGSDGIVPSTGNLHPGLYQAMVEAVDADDADRAFQLQKLSDTLGALYQQGRLLGESLASLKALMAQWGLCQPHMMPPLRPVASSEALSLHQRLQSLIAEEGIQLNLNTSHV</sequence>
<dbReference type="OrthoDB" id="9782828at2"/>
<evidence type="ECO:0000313" key="6">
    <source>
        <dbReference type="EMBL" id="SDM19207.1"/>
    </source>
</evidence>
<dbReference type="PRINTS" id="PR00146">
    <property type="entry name" value="DHPICSNTHASE"/>
</dbReference>
<dbReference type="Pfam" id="PF00701">
    <property type="entry name" value="DHDPS"/>
    <property type="match status" value="1"/>
</dbReference>
<dbReference type="PIRSF" id="PIRSF001365">
    <property type="entry name" value="DHDPS"/>
    <property type="match status" value="1"/>
</dbReference>
<evidence type="ECO:0000256" key="1">
    <source>
        <dbReference type="ARBA" id="ARBA00007592"/>
    </source>
</evidence>
<feature type="active site" description="Schiff-base intermediate with substrate" evidence="4">
    <location>
        <position position="165"/>
    </location>
</feature>
<dbReference type="RefSeq" id="WP_089686571.1">
    <property type="nucleotide sequence ID" value="NZ_FNFO01000011.1"/>
</dbReference>
<keyword evidence="2 3" id="KW-0456">Lyase</keyword>
<dbReference type="PANTHER" id="PTHR12128">
    <property type="entry name" value="DIHYDRODIPICOLINATE SYNTHASE"/>
    <property type="match status" value="1"/>
</dbReference>
<dbReference type="SMART" id="SM01130">
    <property type="entry name" value="DHDPS"/>
    <property type="match status" value="1"/>
</dbReference>
<feature type="binding site" evidence="5">
    <location>
        <position position="209"/>
    </location>
    <ligand>
        <name>pyruvate</name>
        <dbReference type="ChEBI" id="CHEBI:15361"/>
    </ligand>
</feature>
<dbReference type="InterPro" id="IPR013785">
    <property type="entry name" value="Aldolase_TIM"/>
</dbReference>
<dbReference type="PANTHER" id="PTHR12128:SF66">
    <property type="entry name" value="4-HYDROXY-2-OXOGLUTARATE ALDOLASE, MITOCHONDRIAL"/>
    <property type="match status" value="1"/>
</dbReference>
<reference evidence="6 7" key="1">
    <citation type="submission" date="2016-10" db="EMBL/GenBank/DDBJ databases">
        <authorList>
            <person name="de Groot N.N."/>
        </authorList>
    </citation>
    <scope>NUCLEOTIDE SEQUENCE [LARGE SCALE GENOMIC DNA]</scope>
    <source>
        <strain evidence="6 7">DSM 25186</strain>
    </source>
</reference>
<comment type="similarity">
    <text evidence="1 3">Belongs to the DapA family.</text>
</comment>
<dbReference type="CDD" id="cd00408">
    <property type="entry name" value="DHDPS-like"/>
    <property type="match status" value="1"/>
</dbReference>
<dbReference type="InterPro" id="IPR002220">
    <property type="entry name" value="DapA-like"/>
</dbReference>
<dbReference type="GO" id="GO:0008840">
    <property type="term" value="F:4-hydroxy-tetrahydrodipicolinate synthase activity"/>
    <property type="evidence" value="ECO:0007669"/>
    <property type="project" value="TreeGrafter"/>
</dbReference>
<protein>
    <submittedName>
        <fullName evidence="6">4-hydroxy-tetrahydrodipicolinate synthase</fullName>
    </submittedName>
</protein>
<name>A0A1G9R8P6_9BACT</name>
<feature type="binding site" evidence="5">
    <location>
        <position position="49"/>
    </location>
    <ligand>
        <name>pyruvate</name>
        <dbReference type="ChEBI" id="CHEBI:15361"/>
    </ligand>
</feature>
<dbReference type="EMBL" id="FNFO01000011">
    <property type="protein sequence ID" value="SDM19207.1"/>
    <property type="molecule type" value="Genomic_DNA"/>
</dbReference>
<keyword evidence="7" id="KW-1185">Reference proteome</keyword>
<evidence type="ECO:0000256" key="4">
    <source>
        <dbReference type="PIRSR" id="PIRSR001365-1"/>
    </source>
</evidence>
<gene>
    <name evidence="6" type="ORF">SAMN05421823_11164</name>
</gene>